<dbReference type="PANTHER" id="PTHR42788:SF13">
    <property type="entry name" value="ALIPHATIC SULFONATES IMPORT ATP-BINDING PROTEIN SSUB"/>
    <property type="match status" value="1"/>
</dbReference>
<evidence type="ECO:0000256" key="3">
    <source>
        <dbReference type="ARBA" id="ARBA00022741"/>
    </source>
</evidence>
<dbReference type="InterPro" id="IPR003439">
    <property type="entry name" value="ABC_transporter-like_ATP-bd"/>
</dbReference>
<evidence type="ECO:0000256" key="1">
    <source>
        <dbReference type="ARBA" id="ARBA00005417"/>
    </source>
</evidence>
<dbReference type="InterPro" id="IPR050166">
    <property type="entry name" value="ABC_transporter_ATP-bind"/>
</dbReference>
<dbReference type="GO" id="GO:0016887">
    <property type="term" value="F:ATP hydrolysis activity"/>
    <property type="evidence" value="ECO:0007669"/>
    <property type="project" value="InterPro"/>
</dbReference>
<reference evidence="6 7" key="1">
    <citation type="submission" date="2018-12" db="EMBL/GenBank/DDBJ databases">
        <authorList>
            <person name="Yang Y."/>
        </authorList>
    </citation>
    <scope>NUCLEOTIDE SEQUENCE [LARGE SCALE GENOMIC DNA]</scope>
    <source>
        <strain evidence="6 7">L-25-5w-1</strain>
    </source>
</reference>
<dbReference type="PROSITE" id="PS50893">
    <property type="entry name" value="ABC_TRANSPORTER_2"/>
    <property type="match status" value="1"/>
</dbReference>
<dbReference type="InterPro" id="IPR003593">
    <property type="entry name" value="AAA+_ATPase"/>
</dbReference>
<keyword evidence="3" id="KW-0547">Nucleotide-binding</keyword>
<dbReference type="SMART" id="SM00382">
    <property type="entry name" value="AAA"/>
    <property type="match status" value="1"/>
</dbReference>
<dbReference type="CDD" id="cd03293">
    <property type="entry name" value="ABC_NrtD_SsuB_transporters"/>
    <property type="match status" value="1"/>
</dbReference>
<comment type="caution">
    <text evidence="6">The sequence shown here is derived from an EMBL/GenBank/DDBJ whole genome shotgun (WGS) entry which is preliminary data.</text>
</comment>
<sequence>MAPALCLEGVTCTFPSPDGRGRTYTAVQNASFTVAAGEFVSIVGPTGSGKSTLLNVAAGLLRPSAGRALSFGQPVTGINPQAGYMFQAEALMPWKSALENVAAGLEFRGVPKREALDRAGPWLARVGLEGFGDRFPHQLSGGMRKRVALAQTLIVDPKIVLMDEPFSALDIQTRQMMENELLDLWAADRKSVVFITHDLEEAIAMSDRVLVLSAGPGSRLIGEYRITLDRPRDVAEIRMTPQFLALHKEIWGQLRDEVLKGYAQTKLR</sequence>
<feature type="domain" description="ABC transporter" evidence="5">
    <location>
        <begin position="5"/>
        <end position="239"/>
    </location>
</feature>
<keyword evidence="7" id="KW-1185">Reference proteome</keyword>
<dbReference type="AlphaFoldDB" id="A0A3S0IGA0"/>
<proteinExistence type="inferred from homology"/>
<accession>A0A3S0IGA0</accession>
<protein>
    <submittedName>
        <fullName evidence="6">ABC transporter ATP-binding protein</fullName>
    </submittedName>
</protein>
<dbReference type="GO" id="GO:0005524">
    <property type="term" value="F:ATP binding"/>
    <property type="evidence" value="ECO:0007669"/>
    <property type="project" value="UniProtKB-KW"/>
</dbReference>
<dbReference type="PANTHER" id="PTHR42788">
    <property type="entry name" value="TAURINE IMPORT ATP-BINDING PROTEIN-RELATED"/>
    <property type="match status" value="1"/>
</dbReference>
<dbReference type="InterPro" id="IPR017871">
    <property type="entry name" value="ABC_transporter-like_CS"/>
</dbReference>
<evidence type="ECO:0000256" key="2">
    <source>
        <dbReference type="ARBA" id="ARBA00022448"/>
    </source>
</evidence>
<evidence type="ECO:0000313" key="6">
    <source>
        <dbReference type="EMBL" id="RTR21587.1"/>
    </source>
</evidence>
<comment type="similarity">
    <text evidence="1">Belongs to the ABC transporter superfamily.</text>
</comment>
<gene>
    <name evidence="6" type="ORF">EJ903_08545</name>
</gene>
<dbReference type="PROSITE" id="PS00211">
    <property type="entry name" value="ABC_TRANSPORTER_1"/>
    <property type="match status" value="1"/>
</dbReference>
<name>A0A3S0IGA0_9PROT</name>
<evidence type="ECO:0000313" key="7">
    <source>
        <dbReference type="Proteomes" id="UP000277007"/>
    </source>
</evidence>
<dbReference type="EMBL" id="RXMA01000006">
    <property type="protein sequence ID" value="RTR21587.1"/>
    <property type="molecule type" value="Genomic_DNA"/>
</dbReference>
<dbReference type="SUPFAM" id="SSF52540">
    <property type="entry name" value="P-loop containing nucleoside triphosphate hydrolases"/>
    <property type="match status" value="1"/>
</dbReference>
<keyword evidence="4 6" id="KW-0067">ATP-binding</keyword>
<dbReference type="Pfam" id="PF00005">
    <property type="entry name" value="ABC_tran"/>
    <property type="match status" value="1"/>
</dbReference>
<dbReference type="Gene3D" id="3.40.50.300">
    <property type="entry name" value="P-loop containing nucleotide triphosphate hydrolases"/>
    <property type="match status" value="1"/>
</dbReference>
<keyword evidence="2" id="KW-0813">Transport</keyword>
<evidence type="ECO:0000259" key="5">
    <source>
        <dbReference type="PROSITE" id="PS50893"/>
    </source>
</evidence>
<evidence type="ECO:0000256" key="4">
    <source>
        <dbReference type="ARBA" id="ARBA00022840"/>
    </source>
</evidence>
<dbReference type="OrthoDB" id="8016555at2"/>
<dbReference type="Proteomes" id="UP000277007">
    <property type="component" value="Unassembled WGS sequence"/>
</dbReference>
<dbReference type="InterPro" id="IPR027417">
    <property type="entry name" value="P-loop_NTPase"/>
</dbReference>
<organism evidence="6 7">
    <name type="scientific">Azospirillum griseum</name>
    <dbReference type="NCBI Taxonomy" id="2496639"/>
    <lineage>
        <taxon>Bacteria</taxon>
        <taxon>Pseudomonadati</taxon>
        <taxon>Pseudomonadota</taxon>
        <taxon>Alphaproteobacteria</taxon>
        <taxon>Rhodospirillales</taxon>
        <taxon>Azospirillaceae</taxon>
        <taxon>Azospirillum</taxon>
    </lineage>
</organism>